<keyword evidence="4 6" id="KW-0904">Protein phosphatase</keyword>
<dbReference type="GO" id="GO:0051301">
    <property type="term" value="P:cell division"/>
    <property type="evidence" value="ECO:0007669"/>
    <property type="project" value="UniProtKB-UniRule"/>
</dbReference>
<feature type="compositionally biased region" description="Polar residues" evidence="7">
    <location>
        <begin position="40"/>
        <end position="54"/>
    </location>
</feature>
<name>A0A813MI62_9BILA</name>
<dbReference type="PRINTS" id="PR00716">
    <property type="entry name" value="MPIPHPHTASE"/>
</dbReference>
<accession>A0A813MI62</accession>
<dbReference type="PANTHER" id="PTHR10828:SF17">
    <property type="entry name" value="PROTEIN-TYROSINE-PHOSPHATASE"/>
    <property type="match status" value="1"/>
</dbReference>
<sequence length="533" mass="60956">MMTSPMIIDDKFKNFELKLQKDTKNNLKNQLGTPKRRLSENGNNSTKSTPGNMFTCSSPFSLKKVVSNQENELSPSSNSINNENDGSPFIKRKCILKEQNSKFNNSPYHISSSNLCSLGDLGSSPKHLNDSFESPNNQDTLSRLPSRTGNGRYLYRRASYNSGFSKHRSAPLTCLLNNELNKTIDSHQPLNDISNQFNLKNSMSSLNAQLNKNLKQSDDQLFMDEQKDDFTDLENLVFGTNPLQTVQPPPLSHTMNFNAIKQSLEVDANCSNLIGDRSKKHVLPVINGKHQDLQCISPETLVDVLDGKYEDQIDEYIIIDSRYPYEFEGGHIRSALNIFTKEKLYEEMFIKRLNFRSTNLHRLPVSASSNCLLEKSHGNGLSLSSTSINSMDTDENDLYSCPIEESNVVHTNDNKRVIIIFHCEFSSERGPSLLRFLRNQDRTLNEHAYPNLYYPELYLLEGGYKSFYENFKNFCYPQTYKPMLHSEHLNDLKHFRLKAKSWEVSRHSLLLKCSDNRKQVLLNQMAKANGNNN</sequence>
<dbReference type="InterPro" id="IPR000751">
    <property type="entry name" value="MPI_Phosphatase"/>
</dbReference>
<dbReference type="GO" id="GO:0010971">
    <property type="term" value="P:positive regulation of G2/M transition of mitotic cell cycle"/>
    <property type="evidence" value="ECO:0007669"/>
    <property type="project" value="TreeGrafter"/>
</dbReference>
<dbReference type="SUPFAM" id="SSF52821">
    <property type="entry name" value="Rhodanese/Cell cycle control phosphatase"/>
    <property type="match status" value="1"/>
</dbReference>
<dbReference type="InterPro" id="IPR001763">
    <property type="entry name" value="Rhodanese-like_dom"/>
</dbReference>
<feature type="region of interest" description="Disordered" evidence="7">
    <location>
        <begin position="127"/>
        <end position="148"/>
    </location>
</feature>
<evidence type="ECO:0000313" key="10">
    <source>
        <dbReference type="Proteomes" id="UP000663879"/>
    </source>
</evidence>
<keyword evidence="10" id="KW-1185">Reference proteome</keyword>
<feature type="compositionally biased region" description="Polar residues" evidence="7">
    <location>
        <begin position="131"/>
        <end position="148"/>
    </location>
</feature>
<dbReference type="Proteomes" id="UP000663879">
    <property type="component" value="Unassembled WGS sequence"/>
</dbReference>
<dbReference type="GO" id="GO:0005634">
    <property type="term" value="C:nucleus"/>
    <property type="evidence" value="ECO:0007669"/>
    <property type="project" value="TreeGrafter"/>
</dbReference>
<dbReference type="SMART" id="SM00450">
    <property type="entry name" value="RHOD"/>
    <property type="match status" value="1"/>
</dbReference>
<dbReference type="GO" id="GO:0000086">
    <property type="term" value="P:G2/M transition of mitotic cell cycle"/>
    <property type="evidence" value="ECO:0007669"/>
    <property type="project" value="TreeGrafter"/>
</dbReference>
<dbReference type="GO" id="GO:0110032">
    <property type="term" value="P:positive regulation of G2/MI transition of meiotic cell cycle"/>
    <property type="evidence" value="ECO:0007669"/>
    <property type="project" value="TreeGrafter"/>
</dbReference>
<comment type="caution">
    <text evidence="9">The sequence shown here is derived from an EMBL/GenBank/DDBJ whole genome shotgun (WGS) entry which is preliminary data.</text>
</comment>
<feature type="domain" description="Rhodanese" evidence="8">
    <location>
        <begin position="312"/>
        <end position="476"/>
    </location>
</feature>
<evidence type="ECO:0000256" key="6">
    <source>
        <dbReference type="RuleBase" id="RU368028"/>
    </source>
</evidence>
<evidence type="ECO:0000256" key="1">
    <source>
        <dbReference type="ARBA" id="ARBA00011065"/>
    </source>
</evidence>
<reference evidence="9" key="1">
    <citation type="submission" date="2021-02" db="EMBL/GenBank/DDBJ databases">
        <authorList>
            <person name="Nowell W R."/>
        </authorList>
    </citation>
    <scope>NUCLEOTIDE SEQUENCE</scope>
    <source>
        <strain evidence="9">Ploen Becks lab</strain>
    </source>
</reference>
<keyword evidence="2 6" id="KW-0132">Cell division</keyword>
<keyword evidence="6" id="KW-0498">Mitosis</keyword>
<proteinExistence type="inferred from homology"/>
<dbReference type="AlphaFoldDB" id="A0A813MI62"/>
<dbReference type="Gene3D" id="3.40.250.10">
    <property type="entry name" value="Rhodanese-like domain"/>
    <property type="match status" value="1"/>
</dbReference>
<evidence type="ECO:0000313" key="9">
    <source>
        <dbReference type="EMBL" id="CAF0722506.1"/>
    </source>
</evidence>
<keyword evidence="5 6" id="KW-0131">Cell cycle</keyword>
<evidence type="ECO:0000259" key="8">
    <source>
        <dbReference type="PROSITE" id="PS50206"/>
    </source>
</evidence>
<dbReference type="InterPro" id="IPR036873">
    <property type="entry name" value="Rhodanese-like_dom_sf"/>
</dbReference>
<dbReference type="OrthoDB" id="9999371at2759"/>
<comment type="function">
    <text evidence="6">Tyrosine protein phosphatase which functions as a dosage-dependent inducer of mitotic progression.</text>
</comment>
<evidence type="ECO:0000256" key="5">
    <source>
        <dbReference type="ARBA" id="ARBA00023306"/>
    </source>
</evidence>
<evidence type="ECO:0000256" key="4">
    <source>
        <dbReference type="ARBA" id="ARBA00022912"/>
    </source>
</evidence>
<keyword evidence="3 6" id="KW-0378">Hydrolase</keyword>
<evidence type="ECO:0000256" key="7">
    <source>
        <dbReference type="SAM" id="MobiDB-lite"/>
    </source>
</evidence>
<protein>
    <recommendedName>
        <fullName evidence="6">M-phase inducer phosphatase</fullName>
        <ecNumber evidence="6">3.1.3.48</ecNumber>
    </recommendedName>
</protein>
<dbReference type="CDD" id="cd01530">
    <property type="entry name" value="Cdc25"/>
    <property type="match status" value="1"/>
</dbReference>
<dbReference type="GO" id="GO:0005737">
    <property type="term" value="C:cytoplasm"/>
    <property type="evidence" value="ECO:0007669"/>
    <property type="project" value="TreeGrafter"/>
</dbReference>
<dbReference type="EMBL" id="CAJNOC010000172">
    <property type="protein sequence ID" value="CAF0722506.1"/>
    <property type="molecule type" value="Genomic_DNA"/>
</dbReference>
<dbReference type="GO" id="GO:0004725">
    <property type="term" value="F:protein tyrosine phosphatase activity"/>
    <property type="evidence" value="ECO:0007669"/>
    <property type="project" value="UniProtKB-UniRule"/>
</dbReference>
<gene>
    <name evidence="9" type="ORF">OXX778_LOCUS2265</name>
</gene>
<dbReference type="PANTHER" id="PTHR10828">
    <property type="entry name" value="M-PHASE INDUCER PHOSPHATASE DUAL SPECIFICITY PHOSPHATASE CDC25"/>
    <property type="match status" value="1"/>
</dbReference>
<evidence type="ECO:0000256" key="2">
    <source>
        <dbReference type="ARBA" id="ARBA00022618"/>
    </source>
</evidence>
<feature type="region of interest" description="Disordered" evidence="7">
    <location>
        <begin position="23"/>
        <end position="54"/>
    </location>
</feature>
<dbReference type="PROSITE" id="PS50206">
    <property type="entry name" value="RHODANESE_3"/>
    <property type="match status" value="1"/>
</dbReference>
<evidence type="ECO:0000256" key="3">
    <source>
        <dbReference type="ARBA" id="ARBA00022801"/>
    </source>
</evidence>
<dbReference type="EC" id="3.1.3.48" evidence="6"/>
<comment type="catalytic activity">
    <reaction evidence="6">
        <text>O-phospho-L-tyrosyl-[protein] + H2O = L-tyrosyl-[protein] + phosphate</text>
        <dbReference type="Rhea" id="RHEA:10684"/>
        <dbReference type="Rhea" id="RHEA-COMP:10136"/>
        <dbReference type="Rhea" id="RHEA-COMP:20101"/>
        <dbReference type="ChEBI" id="CHEBI:15377"/>
        <dbReference type="ChEBI" id="CHEBI:43474"/>
        <dbReference type="ChEBI" id="CHEBI:46858"/>
        <dbReference type="ChEBI" id="CHEBI:61978"/>
        <dbReference type="EC" id="3.1.3.48"/>
    </reaction>
</comment>
<organism evidence="9 10">
    <name type="scientific">Brachionus calyciflorus</name>
    <dbReference type="NCBI Taxonomy" id="104777"/>
    <lineage>
        <taxon>Eukaryota</taxon>
        <taxon>Metazoa</taxon>
        <taxon>Spiralia</taxon>
        <taxon>Gnathifera</taxon>
        <taxon>Rotifera</taxon>
        <taxon>Eurotatoria</taxon>
        <taxon>Monogononta</taxon>
        <taxon>Pseudotrocha</taxon>
        <taxon>Ploima</taxon>
        <taxon>Brachionidae</taxon>
        <taxon>Brachionus</taxon>
    </lineage>
</organism>
<comment type="similarity">
    <text evidence="1 6">Belongs to the MPI phosphatase family.</text>
</comment>